<keyword evidence="2" id="KW-1185">Reference proteome</keyword>
<dbReference type="EMBL" id="JBANDL010000002">
    <property type="protein sequence ID" value="MEI2453553.1"/>
    <property type="molecule type" value="Genomic_DNA"/>
</dbReference>
<reference evidence="1 2" key="1">
    <citation type="submission" date="2024-02" db="EMBL/GenBank/DDBJ databases">
        <title>Lysobacter Genome Sequencing and Mining.</title>
        <authorList>
            <person name="Bierman J."/>
            <person name="Walker M.C."/>
        </authorList>
    </citation>
    <scope>NUCLEOTIDE SEQUENCE [LARGE SCALE GENOMIC DNA]</scope>
    <source>
        <strain evidence="1 2">PB6250</strain>
    </source>
</reference>
<protein>
    <submittedName>
        <fullName evidence="1">Uncharacterized protein</fullName>
    </submittedName>
</protein>
<name>A0ABU8CXS7_9GAMM</name>
<sequence>MSAMRTARRRWQAAAAGLSRRWRTLPPWLRLAVAGLIAIKLARWALPALFPPPEPRFLVNPQPRERYRLQLSLERAPGGFALVDGAALYGIDSPHCMPPRGFFSGARQAQDTAFALVHFERDGRGGHRAVVAADGFLDSDVYGRGVCRLRLAGVSVRLRASPDPRSTHFRLFMPAQTLRASGQERAVFLRSHYPLIEAIDAYPDLGLPQADRTPVEQRAELFAIVLQSKELTP</sequence>
<proteinExistence type="predicted"/>
<dbReference type="RefSeq" id="WP_186442494.1">
    <property type="nucleotide sequence ID" value="NZ_JBANDL010000002.1"/>
</dbReference>
<comment type="caution">
    <text evidence="1">The sequence shown here is derived from an EMBL/GenBank/DDBJ whole genome shotgun (WGS) entry which is preliminary data.</text>
</comment>
<dbReference type="Proteomes" id="UP001387215">
    <property type="component" value="Unassembled WGS sequence"/>
</dbReference>
<gene>
    <name evidence="1" type="ORF">V2J18_02555</name>
</gene>
<evidence type="ECO:0000313" key="2">
    <source>
        <dbReference type="Proteomes" id="UP001387215"/>
    </source>
</evidence>
<organism evidence="1 2">
    <name type="scientific">Lysobacter firmicutimachus</name>
    <dbReference type="NCBI Taxonomy" id="1792846"/>
    <lineage>
        <taxon>Bacteria</taxon>
        <taxon>Pseudomonadati</taxon>
        <taxon>Pseudomonadota</taxon>
        <taxon>Gammaproteobacteria</taxon>
        <taxon>Lysobacterales</taxon>
        <taxon>Lysobacteraceae</taxon>
        <taxon>Lysobacter</taxon>
    </lineage>
</organism>
<evidence type="ECO:0000313" key="1">
    <source>
        <dbReference type="EMBL" id="MEI2453553.1"/>
    </source>
</evidence>
<accession>A0ABU8CXS7</accession>